<evidence type="ECO:0000256" key="6">
    <source>
        <dbReference type="SAM" id="MobiDB-lite"/>
    </source>
</evidence>
<protein>
    <submittedName>
        <fullName evidence="8">TrbI/VirB10 family protein</fullName>
    </submittedName>
</protein>
<feature type="transmembrane region" description="Helical" evidence="7">
    <location>
        <begin position="48"/>
        <end position="71"/>
    </location>
</feature>
<dbReference type="AlphaFoldDB" id="A0AAP6B4I1"/>
<gene>
    <name evidence="8" type="ORF">R8G00_30115</name>
</gene>
<feature type="compositionally biased region" description="Polar residues" evidence="6">
    <location>
        <begin position="122"/>
        <end position="135"/>
    </location>
</feature>
<dbReference type="EMBL" id="JAWPMK010000006">
    <property type="protein sequence ID" value="MDW9353663.1"/>
    <property type="molecule type" value="Genomic_DNA"/>
</dbReference>
<dbReference type="InterPro" id="IPR042217">
    <property type="entry name" value="T4SS_VirB10/TrbI"/>
</dbReference>
<reference evidence="8" key="1">
    <citation type="submission" date="2023-10" db="EMBL/GenBank/DDBJ databases">
        <title>Draft Genome Sequence of a Shiga toxin-producing Escherichia coli strain from deer meat showing an IS-element integration in the B-subunit of the Shiga toxin Stx2b gene.</title>
        <authorList>
            <person name="Projahn M."/>
            <person name="Borowiak M."/>
        </authorList>
    </citation>
    <scope>NUCLEOTIDE SEQUENCE</scope>
    <source>
        <strain evidence="8">BfR-EC-18960</strain>
    </source>
</reference>
<evidence type="ECO:0000256" key="2">
    <source>
        <dbReference type="ARBA" id="ARBA00010265"/>
    </source>
</evidence>
<name>A0AAP6B4I1_ECOLX</name>
<comment type="caution">
    <text evidence="8">The sequence shown here is derived from an EMBL/GenBank/DDBJ whole genome shotgun (WGS) entry which is preliminary data.</text>
</comment>
<comment type="similarity">
    <text evidence="2">Belongs to the TrbI/VirB10 family.</text>
</comment>
<organism evidence="8 9">
    <name type="scientific">Escherichia coli</name>
    <dbReference type="NCBI Taxonomy" id="562"/>
    <lineage>
        <taxon>Bacteria</taxon>
        <taxon>Pseudomonadati</taxon>
        <taxon>Pseudomonadota</taxon>
        <taxon>Gammaproteobacteria</taxon>
        <taxon>Enterobacterales</taxon>
        <taxon>Enterobacteriaceae</taxon>
        <taxon>Escherichia</taxon>
    </lineage>
</organism>
<evidence type="ECO:0000313" key="8">
    <source>
        <dbReference type="EMBL" id="MDW9353663.1"/>
    </source>
</evidence>
<dbReference type="InterPro" id="IPR005498">
    <property type="entry name" value="T4SS_VirB10/TraB/TrbI"/>
</dbReference>
<dbReference type="CDD" id="cd16429">
    <property type="entry name" value="VirB10"/>
    <property type="match status" value="1"/>
</dbReference>
<accession>A0AAP6B4I1</accession>
<feature type="region of interest" description="Disordered" evidence="6">
    <location>
        <begin position="1"/>
        <end position="34"/>
    </location>
</feature>
<evidence type="ECO:0000256" key="5">
    <source>
        <dbReference type="ARBA" id="ARBA00023136"/>
    </source>
</evidence>
<keyword evidence="5 7" id="KW-0472">Membrane</keyword>
<comment type="subcellular location">
    <subcellularLocation>
        <location evidence="1">Membrane</location>
        <topology evidence="1">Single-pass membrane protein</topology>
    </subcellularLocation>
</comment>
<dbReference type="RefSeq" id="WP_044705426.1">
    <property type="nucleotide sequence ID" value="NZ_JAETYH010000035.1"/>
</dbReference>
<evidence type="ECO:0000256" key="1">
    <source>
        <dbReference type="ARBA" id="ARBA00004167"/>
    </source>
</evidence>
<proteinExistence type="inferred from homology"/>
<dbReference type="Gene3D" id="2.40.128.260">
    <property type="entry name" value="Type IV secretion system, VirB10/TraB/TrbI"/>
    <property type="match status" value="2"/>
</dbReference>
<evidence type="ECO:0000256" key="4">
    <source>
        <dbReference type="ARBA" id="ARBA00022989"/>
    </source>
</evidence>
<evidence type="ECO:0000256" key="7">
    <source>
        <dbReference type="SAM" id="Phobius"/>
    </source>
</evidence>
<keyword evidence="4 7" id="KW-1133">Transmembrane helix</keyword>
<dbReference type="Proteomes" id="UP001271591">
    <property type="component" value="Unassembled WGS sequence"/>
</dbReference>
<evidence type="ECO:0000313" key="9">
    <source>
        <dbReference type="Proteomes" id="UP001271591"/>
    </source>
</evidence>
<sequence length="451" mass="47869">MTENVVTPPENETKKETSAADENNPQGQGVGAFSLKPAGRKKPVNWKIVGVIIGGIVIVLLFTIIFAAIVINNRADPEPEIDETGIKAEVVTRSIGVIDDPMGAFMEAHLPQDRDKTESDSRTVQSSGKQESNGPVSDKKNTQTSGGQSTVNPVTPVTDIRVPETLFSPVARFDSSGISQGVGGSSDGVTSSSGYDVSAEEARLREFANADPAEIVNRALQSQADTVNGGISSDMRSNILGDLSSSRQYATAKAYKSPPRKYLLKRRTNFQCVLYTAVKTDHSGFVGCRLTKPIFSADGSVILAEAGAELNGEQKIEVKQGQSTVFTSWSELETTAGTEGGIRADLNGLGTGPMGSSGTDAYIDNHYGQRFGGAVMLSFIQDAIATAANAAQKNKSTYSFDNSEDNAESMAEKALENSINIPPTGYVLPGTVINVIVAQDIDFSSVYTVKY</sequence>
<keyword evidence="3 7" id="KW-0812">Transmembrane</keyword>
<evidence type="ECO:0000256" key="3">
    <source>
        <dbReference type="ARBA" id="ARBA00022692"/>
    </source>
</evidence>
<dbReference type="Pfam" id="PF03743">
    <property type="entry name" value="TrbI"/>
    <property type="match status" value="1"/>
</dbReference>
<feature type="compositionally biased region" description="Polar residues" evidence="6">
    <location>
        <begin position="142"/>
        <end position="155"/>
    </location>
</feature>
<feature type="compositionally biased region" description="Basic and acidic residues" evidence="6">
    <location>
        <begin position="110"/>
        <end position="121"/>
    </location>
</feature>
<dbReference type="GO" id="GO:0016020">
    <property type="term" value="C:membrane"/>
    <property type="evidence" value="ECO:0007669"/>
    <property type="project" value="UniProtKB-SubCell"/>
</dbReference>
<feature type="region of interest" description="Disordered" evidence="6">
    <location>
        <begin position="110"/>
        <end position="157"/>
    </location>
</feature>